<reference evidence="2" key="1">
    <citation type="submission" date="2021-02" db="EMBL/GenBank/DDBJ databases">
        <authorList>
            <person name="Dougan E. K."/>
            <person name="Rhodes N."/>
            <person name="Thang M."/>
            <person name="Chan C."/>
        </authorList>
    </citation>
    <scope>NUCLEOTIDE SEQUENCE</scope>
</reference>
<evidence type="ECO:0000259" key="1">
    <source>
        <dbReference type="Pfam" id="PF14652"/>
    </source>
</evidence>
<dbReference type="InterPro" id="IPR027859">
    <property type="entry name" value="KATNIP_dom"/>
</dbReference>
<organism evidence="2 3">
    <name type="scientific">Symbiodinium pilosum</name>
    <name type="common">Dinoflagellate</name>
    <dbReference type="NCBI Taxonomy" id="2952"/>
    <lineage>
        <taxon>Eukaryota</taxon>
        <taxon>Sar</taxon>
        <taxon>Alveolata</taxon>
        <taxon>Dinophyceae</taxon>
        <taxon>Suessiales</taxon>
        <taxon>Symbiodiniaceae</taxon>
        <taxon>Symbiodinium</taxon>
    </lineage>
</organism>
<dbReference type="EMBL" id="CAJNIZ010001270">
    <property type="protein sequence ID" value="CAE7187142.1"/>
    <property type="molecule type" value="Genomic_DNA"/>
</dbReference>
<dbReference type="InterPro" id="IPR026704">
    <property type="entry name" value="KATNIP"/>
</dbReference>
<evidence type="ECO:0000313" key="2">
    <source>
        <dbReference type="EMBL" id="CAE7187142.1"/>
    </source>
</evidence>
<dbReference type="PANTHER" id="PTHR21534">
    <property type="entry name" value="KATANIN-INTERACTING PROTEIN"/>
    <property type="match status" value="1"/>
</dbReference>
<name>A0A812IXF5_SYMPI</name>
<dbReference type="PANTHER" id="PTHR21534:SF0">
    <property type="entry name" value="KATANIN-INTERACTING PROTEIN"/>
    <property type="match status" value="1"/>
</dbReference>
<dbReference type="Proteomes" id="UP000649617">
    <property type="component" value="Unassembled WGS sequence"/>
</dbReference>
<dbReference type="OrthoDB" id="304622at2759"/>
<feature type="domain" description="KATNIP" evidence="1">
    <location>
        <begin position="2"/>
        <end position="90"/>
    </location>
</feature>
<protein>
    <submittedName>
        <fullName evidence="2">Katnip protein</fullName>
    </submittedName>
</protein>
<dbReference type="AlphaFoldDB" id="A0A812IXF5"/>
<gene>
    <name evidence="2" type="primary">Katnip</name>
    <name evidence="2" type="ORF">SPIL2461_LOCUS1324</name>
</gene>
<proteinExistence type="predicted"/>
<accession>A0A812IXF5</accession>
<sequence length="152" mass="17396">MKLEAYPRDLNDLEGVEGDVRTLSNLFDGVGCTVDDEHMWLTPFLKAAPEIQDGDPSDANQRNYLRITFSAAREVAGFNIWNYNKNLEDSLALEALKPRSDVHPGPRRNEPAFAFTMSNAFIREVDIKHYRTVFTLQVKIGFACDWCRRANR</sequence>
<comment type="caution">
    <text evidence="2">The sequence shown here is derived from an EMBL/GenBank/DDBJ whole genome shotgun (WGS) entry which is preliminary data.</text>
</comment>
<dbReference type="Pfam" id="PF14652">
    <property type="entry name" value="DUF4457"/>
    <property type="match status" value="1"/>
</dbReference>
<evidence type="ECO:0000313" key="3">
    <source>
        <dbReference type="Proteomes" id="UP000649617"/>
    </source>
</evidence>
<keyword evidence="3" id="KW-1185">Reference proteome</keyword>